<feature type="coiled-coil region" evidence="1">
    <location>
        <begin position="189"/>
        <end position="454"/>
    </location>
</feature>
<dbReference type="InterPro" id="IPR037386">
    <property type="entry name" value="CCDC40"/>
</dbReference>
<comment type="caution">
    <text evidence="3">The sequence shown here is derived from an EMBL/GenBank/DDBJ whole genome shotgun (WGS) entry which is preliminary data.</text>
</comment>
<dbReference type="Proteomes" id="UP000054937">
    <property type="component" value="Unassembled WGS sequence"/>
</dbReference>
<feature type="compositionally biased region" description="Acidic residues" evidence="2">
    <location>
        <begin position="893"/>
        <end position="928"/>
    </location>
</feature>
<keyword evidence="1" id="KW-0175">Coiled coil</keyword>
<dbReference type="InParanoid" id="A0A0V0QR66"/>
<dbReference type="OMA" id="RMQRIQK"/>
<feature type="region of interest" description="Disordered" evidence="2">
    <location>
        <begin position="722"/>
        <end position="745"/>
    </location>
</feature>
<evidence type="ECO:0000256" key="2">
    <source>
        <dbReference type="SAM" id="MobiDB-lite"/>
    </source>
</evidence>
<organism evidence="3 4">
    <name type="scientific">Pseudocohnilembus persalinus</name>
    <name type="common">Ciliate</name>
    <dbReference type="NCBI Taxonomy" id="266149"/>
    <lineage>
        <taxon>Eukaryota</taxon>
        <taxon>Sar</taxon>
        <taxon>Alveolata</taxon>
        <taxon>Ciliophora</taxon>
        <taxon>Intramacronucleata</taxon>
        <taxon>Oligohymenophorea</taxon>
        <taxon>Scuticociliatia</taxon>
        <taxon>Philasterida</taxon>
        <taxon>Pseudocohnilembidae</taxon>
        <taxon>Pseudocohnilembus</taxon>
    </lineage>
</organism>
<feature type="coiled-coil region" evidence="1">
    <location>
        <begin position="109"/>
        <end position="146"/>
    </location>
</feature>
<dbReference type="GO" id="GO:0005737">
    <property type="term" value="C:cytoplasm"/>
    <property type="evidence" value="ECO:0007669"/>
    <property type="project" value="TreeGrafter"/>
</dbReference>
<evidence type="ECO:0000256" key="1">
    <source>
        <dbReference type="SAM" id="Coils"/>
    </source>
</evidence>
<dbReference type="EMBL" id="LDAU01000111">
    <property type="protein sequence ID" value="KRX04742.1"/>
    <property type="molecule type" value="Genomic_DNA"/>
</dbReference>
<feature type="region of interest" description="Disordered" evidence="2">
    <location>
        <begin position="891"/>
        <end position="928"/>
    </location>
</feature>
<feature type="region of interest" description="Disordered" evidence="2">
    <location>
        <begin position="484"/>
        <end position="520"/>
    </location>
</feature>
<gene>
    <name evidence="3" type="ORF">PPERSA_11798</name>
</gene>
<evidence type="ECO:0000313" key="4">
    <source>
        <dbReference type="Proteomes" id="UP000054937"/>
    </source>
</evidence>
<reference evidence="3 4" key="1">
    <citation type="journal article" date="2015" name="Sci. Rep.">
        <title>Genome of the facultative scuticociliatosis pathogen Pseudocohnilembus persalinus provides insight into its virulence through horizontal gene transfer.</title>
        <authorList>
            <person name="Xiong J."/>
            <person name="Wang G."/>
            <person name="Cheng J."/>
            <person name="Tian M."/>
            <person name="Pan X."/>
            <person name="Warren A."/>
            <person name="Jiang C."/>
            <person name="Yuan D."/>
            <person name="Miao W."/>
        </authorList>
    </citation>
    <scope>NUCLEOTIDE SEQUENCE [LARGE SCALE GENOMIC DNA]</scope>
    <source>
        <strain evidence="3">36N120E</strain>
    </source>
</reference>
<dbReference type="OrthoDB" id="188741at2759"/>
<evidence type="ECO:0008006" key="5">
    <source>
        <dbReference type="Google" id="ProtNLM"/>
    </source>
</evidence>
<dbReference type="GO" id="GO:0035082">
    <property type="term" value="P:axoneme assembly"/>
    <property type="evidence" value="ECO:0007669"/>
    <property type="project" value="InterPro"/>
</dbReference>
<feature type="compositionally biased region" description="Polar residues" evidence="2">
    <location>
        <begin position="734"/>
        <end position="745"/>
    </location>
</feature>
<sequence>MSDNNPDDDNNNNIPRQEEEDDNWAYLPADHHLYTKFQNALTKQLTDEHERVDLELIESEANLKAIEKEKEDIGIRLYSVQQQLAENQMNFEQSHENYNLVQKLRLEADSKLKQEKEVFEVKKNEVEEQKKKFFKAQDELSKLTKTLLQIEQYIKQVGGEIQKTKVITNRAEENLVSLEKSKQSQDLLIDTMNEEVKRLGEQKTILTAQLLSQSDETAQAKDILKNAQIEMQKIVASKKNLLERWQKSLMMMQRMDTALQAMKDALTQQKEQNIQIETELSGITQEIRKEAQTSEQLQAKNQLLDNQKKSLQERFKEFQEEQSRLQSQISLLTVSQQTTEGQAKEAEKEKQAIQSEMTQIENNIMKLHTETKKLFEDLVHAKSEHTTIEKTAANLNKQANVMQIEIEEKSVELENLLNEIVRVKIDQLNTQSQIELLETKRNEVKKEKEQNELTVIVYETQIRTGHDLNEKKQHEVGRLNKLHDELLSSQSDTSRNKDEAEKDSLKKSTKELKDANEKMQRDWISKQTELVSKHTQGEQIEENVNNLKTQQTILEQKKSRLNNQYTSYEKEIREIKNALKNLQNDMNKLNDALYENRAKKSKLDNENFNIESEFVEKLKELEKDSVKLEVEIDRLKDEKANLLSEIVECERQILLWERKIQLEKEMQEALDPTVGQSEISELKKEIHRMELRLDDFRKKQEILIAEMARCVDKRETIQLKYQNTGKSGPVPSKAGSTQKSGKDSQAQVHKQISSLKHTLNQTTQSSKQMDGALRKKQQEMDMINGQIEEANDKFTLLESDVNDRSVKLALGKLDKLLNIYQISSLQLQTKRFDALNNKISKLSYPENLLRQRYRDQVEENNIILQSLQKVLNEYPQYTNLISPLLELRPLEQQEGEYEGEQQQEQQEGEEGYEGEQQQEYDQQEMEAQ</sequence>
<feature type="region of interest" description="Disordered" evidence="2">
    <location>
        <begin position="1"/>
        <end position="23"/>
    </location>
</feature>
<feature type="compositionally biased region" description="Basic and acidic residues" evidence="2">
    <location>
        <begin position="494"/>
        <end position="520"/>
    </location>
</feature>
<name>A0A0V0QR66_PSEPJ</name>
<proteinExistence type="predicted"/>
<dbReference type="PANTHER" id="PTHR16275">
    <property type="entry name" value="COILED-COIL DOMAIN-CONTAINING PROTEIN 40"/>
    <property type="match status" value="1"/>
</dbReference>
<dbReference type="Pfam" id="PF08647">
    <property type="entry name" value="BRE1"/>
    <property type="match status" value="1"/>
</dbReference>
<accession>A0A0V0QR66</accession>
<keyword evidence="4" id="KW-1185">Reference proteome</keyword>
<dbReference type="AlphaFoldDB" id="A0A0V0QR66"/>
<feature type="compositionally biased region" description="Acidic residues" evidence="2">
    <location>
        <begin position="1"/>
        <end position="10"/>
    </location>
</feature>
<evidence type="ECO:0000313" key="3">
    <source>
        <dbReference type="EMBL" id="KRX04742.1"/>
    </source>
</evidence>
<protein>
    <recommendedName>
        <fullName evidence="5">Coiled-coil domain-containing protein 40</fullName>
    </recommendedName>
</protein>
<dbReference type="PANTHER" id="PTHR16275:SF8">
    <property type="entry name" value="COILED-COIL DOMAIN-CONTAINING PROTEIN 40"/>
    <property type="match status" value="1"/>
</dbReference>